<feature type="region of interest" description="Disordered" evidence="5">
    <location>
        <begin position="764"/>
        <end position="793"/>
    </location>
</feature>
<dbReference type="PANTHER" id="PTHR46319">
    <property type="entry name" value="ZINC FINGER FYVE DOMAIN-CONTAINING PROTEIN"/>
    <property type="match status" value="1"/>
</dbReference>
<name>A0ABQ9JVP7_9CUCU</name>
<feature type="compositionally biased region" description="Polar residues" evidence="5">
    <location>
        <begin position="620"/>
        <end position="637"/>
    </location>
</feature>
<dbReference type="Gene3D" id="3.30.40.10">
    <property type="entry name" value="Zinc/RING finger domain, C3HC4 (zinc finger)"/>
    <property type="match status" value="1"/>
</dbReference>
<feature type="compositionally biased region" description="Polar residues" evidence="5">
    <location>
        <begin position="764"/>
        <end position="777"/>
    </location>
</feature>
<accession>A0ABQ9JVP7</accession>
<keyword evidence="2 4" id="KW-0863">Zinc-finger</keyword>
<reference evidence="7" key="1">
    <citation type="journal article" date="2023" name="Insect Mol. Biol.">
        <title>Genome sequencing provides insights into the evolution of gene families encoding plant cell wall-degrading enzymes in longhorned beetles.</title>
        <authorList>
            <person name="Shin N.R."/>
            <person name="Okamura Y."/>
            <person name="Kirsch R."/>
            <person name="Pauchet Y."/>
        </authorList>
    </citation>
    <scope>NUCLEOTIDE SEQUENCE</scope>
    <source>
        <strain evidence="7">MMC_N1</strain>
    </source>
</reference>
<dbReference type="SMART" id="SM01421">
    <property type="entry name" value="DUF3480"/>
    <property type="match status" value="1"/>
</dbReference>
<dbReference type="Proteomes" id="UP001162164">
    <property type="component" value="Unassembled WGS sequence"/>
</dbReference>
<dbReference type="InterPro" id="IPR017455">
    <property type="entry name" value="Znf_FYVE-rel"/>
</dbReference>
<keyword evidence="3" id="KW-0862">Zinc</keyword>
<evidence type="ECO:0000256" key="3">
    <source>
        <dbReference type="ARBA" id="ARBA00022833"/>
    </source>
</evidence>
<dbReference type="Pfam" id="PF11979">
    <property type="entry name" value="SARA_C"/>
    <property type="match status" value="1"/>
</dbReference>
<feature type="region of interest" description="Disordered" evidence="5">
    <location>
        <begin position="502"/>
        <end position="528"/>
    </location>
</feature>
<dbReference type="Gene3D" id="3.30.500.40">
    <property type="match status" value="1"/>
</dbReference>
<dbReference type="InterPro" id="IPR011011">
    <property type="entry name" value="Znf_FYVE_PHD"/>
</dbReference>
<keyword evidence="8" id="KW-1185">Reference proteome</keyword>
<evidence type="ECO:0000313" key="8">
    <source>
        <dbReference type="Proteomes" id="UP001162164"/>
    </source>
</evidence>
<feature type="domain" description="FYVE-type" evidence="6">
    <location>
        <begin position="703"/>
        <end position="761"/>
    </location>
</feature>
<sequence>MIINRNRTKERLTRRPFQMDKYTVDLDQVLNDFEYSELTDQYTNSTRNTACSTANLLQNNVTKHSINNVFHSLNEYLNTNINTADNNIIHNDIEALSLDNFKDVQSIKDCNLKTEQVSLDFNGEVKNIKTVDSNVEISDEAKTIDSRDGGRVILDFNAEIRQNDKLTHRNIESSDAAKTIDNRNVVVGEICERGIGSGDGEIEIVGETKDVYNLEEMESNIGEMEKESMEQTNDEDISDDTEESEENDNREEKEVISEIPNEIDVVEDLTRRVETVGFSDDIDLDDSEIIKLLEELENGDIDLLDESQNVSAEGGYGKSDTTETLVDISSETDEYLMEKKQCENNKVTEDLVEISKGPVGNLMESKEHQECVEGTRDEVKVGNNLADSKGVVENQTVTVQQEENLQEIQEEIEEAAVENYAEAKDNQVDVDKEPVGLENDPTVKNIEDAATKIQEPEIRKEIVEKSHRRRRNFIDGIELGTKSKEKCINDDKTEEIKECPDELEMEKDTSQDLLSRPQNLSLATQKEEPKRKINLIGDPGSTPYNNVYVNKEIPKGKNREFDSDSEYSTSSSPTFSDVSTTASTVSLDEVQNQLEIPSADTEIKSNHEIDDDNPAAAENVTATGSASETDRPTSVNPASDPERVDSLIANLPESEAGVNLPEANANDEVAGAEGQNVGNIGDTAFAIAGKQWLGKEAPLWIPDSDAMTCLHCDMKFTVLKRRHHCRACGLVLCSKCCHLRFRLEYLDAEARVCNKCHDILNRDGNSSSGSELSPDQGNSPSHRPNPNNPLEYCSTVSPLQQAAGISAGPPAVMVPRGRSNKGKSNKSVMFCDGIRPGSDLTNLDNDFDYNNAKSKVDKTNVKPPKTNRNLPVLDPETNTFIPIGEADLPPTVTICKTDICYTERSNGPSIVETLKKRTAHTAWCFSTEGLINVGQDEIVLLLEYIEESFVPKDVFFHISNVYNDAVKGNSVKELGLSLHNTSNFLNSKNHAGFVYVRPTFQCLENVIKPKDPYLIGLLIHRWETPWAKLFPLRLILRLGAEYRYYPSPIISTRYRESVFVEIGHTIINLLADFRNFSYTLPQIRGLTIHMEAKNTTITIPANRYDQVTKSMNNSSDHILAFAGNFSTLADSHLVCIQDTQGNENCYSTHAINIHNKPRKITGASFIVFNGALKSSSGLTAKSNIVEDGLMIQILPEHMQQIRESLRAMKNHTISCGCVNADSDETVNIVWGENDVNFNVGIVSAIDDMSLSGIPSIRVHNGKNHVCINGSRLIRWTEVFIIKDPVDISRVSENIAKATCDALVKYLDLLVANSCQKIAIRTSLQVDNVSYLAGSNGGKLAPIYMKSLDDELIPVLHRITTGNLGESAIVLELIFRILNV</sequence>
<comment type="caution">
    <text evidence="7">The sequence shown here is derived from an EMBL/GenBank/DDBJ whole genome shotgun (WGS) entry which is preliminary data.</text>
</comment>
<feature type="region of interest" description="Disordered" evidence="5">
    <location>
        <begin position="222"/>
        <end position="254"/>
    </location>
</feature>
<evidence type="ECO:0000256" key="2">
    <source>
        <dbReference type="ARBA" id="ARBA00022771"/>
    </source>
</evidence>
<dbReference type="Pfam" id="PF11409">
    <property type="entry name" value="SARA"/>
    <property type="match status" value="1"/>
</dbReference>
<organism evidence="7 8">
    <name type="scientific">Molorchus minor</name>
    <dbReference type="NCBI Taxonomy" id="1323400"/>
    <lineage>
        <taxon>Eukaryota</taxon>
        <taxon>Metazoa</taxon>
        <taxon>Ecdysozoa</taxon>
        <taxon>Arthropoda</taxon>
        <taxon>Hexapoda</taxon>
        <taxon>Insecta</taxon>
        <taxon>Pterygota</taxon>
        <taxon>Neoptera</taxon>
        <taxon>Endopterygota</taxon>
        <taxon>Coleoptera</taxon>
        <taxon>Polyphaga</taxon>
        <taxon>Cucujiformia</taxon>
        <taxon>Chrysomeloidea</taxon>
        <taxon>Cerambycidae</taxon>
        <taxon>Lamiinae</taxon>
        <taxon>Monochamini</taxon>
        <taxon>Molorchus</taxon>
    </lineage>
</organism>
<dbReference type="InterPro" id="IPR013083">
    <property type="entry name" value="Znf_RING/FYVE/PHD"/>
</dbReference>
<feature type="compositionally biased region" description="Low complexity" evidence="5">
    <location>
        <begin position="778"/>
        <end position="789"/>
    </location>
</feature>
<dbReference type="SUPFAM" id="SSF57903">
    <property type="entry name" value="FYVE/PHD zinc finger"/>
    <property type="match status" value="1"/>
</dbReference>
<feature type="compositionally biased region" description="Basic and acidic residues" evidence="5">
    <location>
        <begin position="553"/>
        <end position="562"/>
    </location>
</feature>
<dbReference type="PANTHER" id="PTHR46319:SF3">
    <property type="entry name" value="ZINC FINGER FYVE DOMAIN-CONTAINING PROTEIN"/>
    <property type="match status" value="1"/>
</dbReference>
<dbReference type="InterPro" id="IPR000306">
    <property type="entry name" value="Znf_FYVE"/>
</dbReference>
<dbReference type="EMBL" id="JAPWTJ010000153">
    <property type="protein sequence ID" value="KAJ8981926.1"/>
    <property type="molecule type" value="Genomic_DNA"/>
</dbReference>
<evidence type="ECO:0000256" key="4">
    <source>
        <dbReference type="PROSITE-ProRule" id="PRU00091"/>
    </source>
</evidence>
<dbReference type="InterPro" id="IPR037145">
    <property type="entry name" value="SARA_Smad-bd_sf"/>
</dbReference>
<dbReference type="SMART" id="SM00064">
    <property type="entry name" value="FYVE"/>
    <property type="match status" value="1"/>
</dbReference>
<dbReference type="InterPro" id="IPR022557">
    <property type="entry name" value="SARA-like_C"/>
</dbReference>
<protein>
    <recommendedName>
        <fullName evidence="6">FYVE-type domain-containing protein</fullName>
    </recommendedName>
</protein>
<evidence type="ECO:0000313" key="7">
    <source>
        <dbReference type="EMBL" id="KAJ8981926.1"/>
    </source>
</evidence>
<dbReference type="Gene3D" id="4.10.720.10">
    <property type="entry name" value="Smad anchor for receptor activation, Smad-binding domain"/>
    <property type="match status" value="1"/>
</dbReference>
<dbReference type="CDD" id="cd15729">
    <property type="entry name" value="FYVE_endofin"/>
    <property type="match status" value="1"/>
</dbReference>
<evidence type="ECO:0000256" key="5">
    <source>
        <dbReference type="SAM" id="MobiDB-lite"/>
    </source>
</evidence>
<dbReference type="PROSITE" id="PS50178">
    <property type="entry name" value="ZF_FYVE"/>
    <property type="match status" value="1"/>
</dbReference>
<evidence type="ECO:0000256" key="1">
    <source>
        <dbReference type="ARBA" id="ARBA00022723"/>
    </source>
</evidence>
<feature type="compositionally biased region" description="Polar residues" evidence="5">
    <location>
        <begin position="511"/>
        <end position="524"/>
    </location>
</feature>
<proteinExistence type="predicted"/>
<dbReference type="SMART" id="SM01422">
    <property type="entry name" value="SARA"/>
    <property type="match status" value="1"/>
</dbReference>
<evidence type="ECO:0000259" key="6">
    <source>
        <dbReference type="PROSITE" id="PS50178"/>
    </source>
</evidence>
<dbReference type="Gene3D" id="3.30.1360.220">
    <property type="entry name" value="Domain of unknown function (DUF3480), N-terminal subdomain"/>
    <property type="match status" value="2"/>
</dbReference>
<feature type="compositionally biased region" description="Polar residues" evidence="5">
    <location>
        <begin position="582"/>
        <end position="595"/>
    </location>
</feature>
<dbReference type="Pfam" id="PF01363">
    <property type="entry name" value="FYVE"/>
    <property type="match status" value="1"/>
</dbReference>
<keyword evidence="1" id="KW-0479">Metal-binding</keyword>
<dbReference type="InterPro" id="IPR024608">
    <property type="entry name" value="SARA-like_SBD"/>
</dbReference>
<feature type="compositionally biased region" description="Acidic residues" evidence="5">
    <location>
        <begin position="232"/>
        <end position="249"/>
    </location>
</feature>
<feature type="region of interest" description="Disordered" evidence="5">
    <location>
        <begin position="553"/>
        <end position="642"/>
    </location>
</feature>
<feature type="compositionally biased region" description="Low complexity" evidence="5">
    <location>
        <begin position="566"/>
        <end position="581"/>
    </location>
</feature>
<gene>
    <name evidence="7" type="ORF">NQ317_002096</name>
</gene>